<organism evidence="2 3">
    <name type="scientific">Acorus calamus</name>
    <name type="common">Sweet flag</name>
    <dbReference type="NCBI Taxonomy" id="4465"/>
    <lineage>
        <taxon>Eukaryota</taxon>
        <taxon>Viridiplantae</taxon>
        <taxon>Streptophyta</taxon>
        <taxon>Embryophyta</taxon>
        <taxon>Tracheophyta</taxon>
        <taxon>Spermatophyta</taxon>
        <taxon>Magnoliopsida</taxon>
        <taxon>Liliopsida</taxon>
        <taxon>Acoraceae</taxon>
        <taxon>Acorus</taxon>
    </lineage>
</organism>
<dbReference type="PANTHER" id="PTHR33912:SF5">
    <property type="entry name" value="F22G5.17"/>
    <property type="match status" value="1"/>
</dbReference>
<feature type="region of interest" description="Disordered" evidence="1">
    <location>
        <begin position="1"/>
        <end position="36"/>
    </location>
</feature>
<dbReference type="PANTHER" id="PTHR33912">
    <property type="entry name" value="OS01G0939400 PROTEIN"/>
    <property type="match status" value="1"/>
</dbReference>
<dbReference type="EMBL" id="JAUJYO010000014">
    <property type="protein sequence ID" value="KAK1298373.1"/>
    <property type="molecule type" value="Genomic_DNA"/>
</dbReference>
<evidence type="ECO:0000313" key="3">
    <source>
        <dbReference type="Proteomes" id="UP001180020"/>
    </source>
</evidence>
<feature type="region of interest" description="Disordered" evidence="1">
    <location>
        <begin position="51"/>
        <end position="95"/>
    </location>
</feature>
<reference evidence="2" key="1">
    <citation type="journal article" date="2023" name="Nat. Commun.">
        <title>Diploid and tetraploid genomes of Acorus and the evolution of monocots.</title>
        <authorList>
            <person name="Ma L."/>
            <person name="Liu K.W."/>
            <person name="Li Z."/>
            <person name="Hsiao Y.Y."/>
            <person name="Qi Y."/>
            <person name="Fu T."/>
            <person name="Tang G.D."/>
            <person name="Zhang D."/>
            <person name="Sun W.H."/>
            <person name="Liu D.K."/>
            <person name="Li Y."/>
            <person name="Chen G.Z."/>
            <person name="Liu X.D."/>
            <person name="Liao X.Y."/>
            <person name="Jiang Y.T."/>
            <person name="Yu X."/>
            <person name="Hao Y."/>
            <person name="Huang J."/>
            <person name="Zhao X.W."/>
            <person name="Ke S."/>
            <person name="Chen Y.Y."/>
            <person name="Wu W.L."/>
            <person name="Hsu J.L."/>
            <person name="Lin Y.F."/>
            <person name="Huang M.D."/>
            <person name="Li C.Y."/>
            <person name="Huang L."/>
            <person name="Wang Z.W."/>
            <person name="Zhao X."/>
            <person name="Zhong W.Y."/>
            <person name="Peng D.H."/>
            <person name="Ahmad S."/>
            <person name="Lan S."/>
            <person name="Zhang J.S."/>
            <person name="Tsai W.C."/>
            <person name="Van de Peer Y."/>
            <person name="Liu Z.J."/>
        </authorList>
    </citation>
    <scope>NUCLEOTIDE SEQUENCE</scope>
    <source>
        <strain evidence="2">CP</strain>
    </source>
</reference>
<evidence type="ECO:0000256" key="1">
    <source>
        <dbReference type="SAM" id="MobiDB-lite"/>
    </source>
</evidence>
<sequence length="120" mass="12691">MEAKARNRAPRSKEGAEKKPPTRLQKHAPTSLDTNAASCVNTFSPAPIPLLSPLILSPPPSPGREENFTTDTSGGKAANARKEPTQGSGGWRHPASPIVVEAASLPPFFQSQCSLSHNVL</sequence>
<gene>
    <name evidence="2" type="ORF">QJS10_CPB14g00662</name>
</gene>
<proteinExistence type="predicted"/>
<dbReference type="InterPro" id="IPR040381">
    <property type="entry name" value="At4g14450-like"/>
</dbReference>
<comment type="caution">
    <text evidence="2">The sequence shown here is derived from an EMBL/GenBank/DDBJ whole genome shotgun (WGS) entry which is preliminary data.</text>
</comment>
<accession>A0AAV9DE66</accession>
<feature type="compositionally biased region" description="Basic and acidic residues" evidence="1">
    <location>
        <begin position="1"/>
        <end position="20"/>
    </location>
</feature>
<name>A0AAV9DE66_ACOCL</name>
<evidence type="ECO:0000313" key="2">
    <source>
        <dbReference type="EMBL" id="KAK1298373.1"/>
    </source>
</evidence>
<protein>
    <submittedName>
        <fullName evidence="2">Uncharacterized protein</fullName>
    </submittedName>
</protein>
<dbReference type="Proteomes" id="UP001180020">
    <property type="component" value="Unassembled WGS sequence"/>
</dbReference>
<reference evidence="2" key="2">
    <citation type="submission" date="2023-06" db="EMBL/GenBank/DDBJ databases">
        <authorList>
            <person name="Ma L."/>
            <person name="Liu K.-W."/>
            <person name="Li Z."/>
            <person name="Hsiao Y.-Y."/>
            <person name="Qi Y."/>
            <person name="Fu T."/>
            <person name="Tang G."/>
            <person name="Zhang D."/>
            <person name="Sun W.-H."/>
            <person name="Liu D.-K."/>
            <person name="Li Y."/>
            <person name="Chen G.-Z."/>
            <person name="Liu X.-D."/>
            <person name="Liao X.-Y."/>
            <person name="Jiang Y.-T."/>
            <person name="Yu X."/>
            <person name="Hao Y."/>
            <person name="Huang J."/>
            <person name="Zhao X.-W."/>
            <person name="Ke S."/>
            <person name="Chen Y.-Y."/>
            <person name="Wu W.-L."/>
            <person name="Hsu J.-L."/>
            <person name="Lin Y.-F."/>
            <person name="Huang M.-D."/>
            <person name="Li C.-Y."/>
            <person name="Huang L."/>
            <person name="Wang Z.-W."/>
            <person name="Zhao X."/>
            <person name="Zhong W.-Y."/>
            <person name="Peng D.-H."/>
            <person name="Ahmad S."/>
            <person name="Lan S."/>
            <person name="Zhang J.-S."/>
            <person name="Tsai W.-C."/>
            <person name="Van De Peer Y."/>
            <person name="Liu Z.-J."/>
        </authorList>
    </citation>
    <scope>NUCLEOTIDE SEQUENCE</scope>
    <source>
        <strain evidence="2">CP</strain>
        <tissue evidence="2">Leaves</tissue>
    </source>
</reference>
<keyword evidence="3" id="KW-1185">Reference proteome</keyword>
<dbReference type="AlphaFoldDB" id="A0AAV9DE66"/>
<feature type="compositionally biased region" description="Pro residues" evidence="1">
    <location>
        <begin position="51"/>
        <end position="62"/>
    </location>
</feature>